<sequence>MNDRSFTRKIEIIKLIVSVIISLSVASIAYVVQHSVVEQQAHRTLLSNISAKLIDKRLSIYDQIKIPLNRIYCFIEEKGDWQSYSPEEIIKTHNMLNEIVYSQRATWSKKTIERYTEYMNQQAFIIDNIHHGIKIRAEINDLRRAAPGWDDNYRTLFTGERSIFHRNAYQELNNALAEDLMLTKSELILSQYDKLSTSRN</sequence>
<proteinExistence type="predicted"/>
<gene>
    <name evidence="2" type="ORF">CNQ75_16120</name>
</gene>
<protein>
    <submittedName>
        <fullName evidence="2">Uncharacterized protein</fullName>
    </submittedName>
</protein>
<name>A0A2I5HK96_SALDZ</name>
<reference evidence="2" key="1">
    <citation type="submission" date="2017-09" db="EMBL/GenBank/DDBJ databases">
        <title>Complete genome of Salmonella enterica subsp. diarizonae isolated from stool of a patient with bacterial enteropathy.</title>
        <authorList>
            <person name="Zhou J."/>
            <person name="Chen Q."/>
            <person name="Guo L."/>
            <person name="Fan J."/>
        </authorList>
    </citation>
    <scope>NUCLEOTIDE SEQUENCE [LARGE SCALE GENOMIC DNA]</scope>
    <source>
        <strain evidence="2">HZS154</strain>
    </source>
</reference>
<organism evidence="2">
    <name type="scientific">Salmonella diarizonae</name>
    <dbReference type="NCBI Taxonomy" id="59204"/>
    <lineage>
        <taxon>Bacteria</taxon>
        <taxon>Pseudomonadati</taxon>
        <taxon>Pseudomonadota</taxon>
        <taxon>Gammaproteobacteria</taxon>
        <taxon>Enterobacterales</taxon>
        <taxon>Enterobacteriaceae</taxon>
        <taxon>Salmonella</taxon>
    </lineage>
</organism>
<accession>A0A2I5HK96</accession>
<evidence type="ECO:0000256" key="1">
    <source>
        <dbReference type="SAM" id="Phobius"/>
    </source>
</evidence>
<evidence type="ECO:0000313" key="2">
    <source>
        <dbReference type="EMBL" id="ATW55912.1"/>
    </source>
</evidence>
<dbReference type="AlphaFoldDB" id="A0A2I5HK96"/>
<dbReference type="Proteomes" id="UP000230639">
    <property type="component" value="Chromosome"/>
</dbReference>
<dbReference type="EMBL" id="CP023345">
    <property type="protein sequence ID" value="ATW55912.1"/>
    <property type="molecule type" value="Genomic_DNA"/>
</dbReference>
<keyword evidence="1" id="KW-0812">Transmembrane</keyword>
<dbReference type="RefSeq" id="WP_100212466.1">
    <property type="nucleotide sequence ID" value="NZ_CP023345.1"/>
</dbReference>
<keyword evidence="1" id="KW-0472">Membrane</keyword>
<feature type="transmembrane region" description="Helical" evidence="1">
    <location>
        <begin position="12"/>
        <end position="32"/>
    </location>
</feature>
<keyword evidence="1" id="KW-1133">Transmembrane helix</keyword>